<organism evidence="2 3">
    <name type="scientific">Roridomyces roridus</name>
    <dbReference type="NCBI Taxonomy" id="1738132"/>
    <lineage>
        <taxon>Eukaryota</taxon>
        <taxon>Fungi</taxon>
        <taxon>Dikarya</taxon>
        <taxon>Basidiomycota</taxon>
        <taxon>Agaricomycotina</taxon>
        <taxon>Agaricomycetes</taxon>
        <taxon>Agaricomycetidae</taxon>
        <taxon>Agaricales</taxon>
        <taxon>Marasmiineae</taxon>
        <taxon>Mycenaceae</taxon>
        <taxon>Roridomyces</taxon>
    </lineage>
</organism>
<gene>
    <name evidence="2" type="ORF">FB45DRAFT_1119947</name>
</gene>
<name>A0AAD7B686_9AGAR</name>
<dbReference type="AlphaFoldDB" id="A0AAD7B686"/>
<evidence type="ECO:0000313" key="3">
    <source>
        <dbReference type="Proteomes" id="UP001221142"/>
    </source>
</evidence>
<keyword evidence="1" id="KW-0812">Transmembrane</keyword>
<evidence type="ECO:0000313" key="2">
    <source>
        <dbReference type="EMBL" id="KAJ7611266.1"/>
    </source>
</evidence>
<dbReference type="Proteomes" id="UP001221142">
    <property type="component" value="Unassembled WGS sequence"/>
</dbReference>
<feature type="transmembrane region" description="Helical" evidence="1">
    <location>
        <begin position="97"/>
        <end position="115"/>
    </location>
</feature>
<keyword evidence="1" id="KW-0472">Membrane</keyword>
<proteinExistence type="predicted"/>
<keyword evidence="3" id="KW-1185">Reference proteome</keyword>
<feature type="non-terminal residue" evidence="2">
    <location>
        <position position="1"/>
    </location>
</feature>
<keyword evidence="1" id="KW-1133">Transmembrane helix</keyword>
<sequence>SSEALTVAKSTAEFIEFSTIYFSLSVATSLTTTLLIMMRLLLVQRANKTLDSGLNQQSLNPVIELLVESAVLYSATLLTFVALAARKSLAAFYAQNIHAQMAGFAPLLILFRVSAGYSRSEEEW</sequence>
<comment type="caution">
    <text evidence="2">The sequence shown here is derived from an EMBL/GenBank/DDBJ whole genome shotgun (WGS) entry which is preliminary data.</text>
</comment>
<dbReference type="EMBL" id="JARKIF010000033">
    <property type="protein sequence ID" value="KAJ7611266.1"/>
    <property type="molecule type" value="Genomic_DNA"/>
</dbReference>
<evidence type="ECO:0000256" key="1">
    <source>
        <dbReference type="SAM" id="Phobius"/>
    </source>
</evidence>
<reference evidence="2" key="1">
    <citation type="submission" date="2023-03" db="EMBL/GenBank/DDBJ databases">
        <title>Massive genome expansion in bonnet fungi (Mycena s.s.) driven by repeated elements and novel gene families across ecological guilds.</title>
        <authorList>
            <consortium name="Lawrence Berkeley National Laboratory"/>
            <person name="Harder C.B."/>
            <person name="Miyauchi S."/>
            <person name="Viragh M."/>
            <person name="Kuo A."/>
            <person name="Thoen E."/>
            <person name="Andreopoulos B."/>
            <person name="Lu D."/>
            <person name="Skrede I."/>
            <person name="Drula E."/>
            <person name="Henrissat B."/>
            <person name="Morin E."/>
            <person name="Kohler A."/>
            <person name="Barry K."/>
            <person name="LaButti K."/>
            <person name="Morin E."/>
            <person name="Salamov A."/>
            <person name="Lipzen A."/>
            <person name="Mereny Z."/>
            <person name="Hegedus B."/>
            <person name="Baldrian P."/>
            <person name="Stursova M."/>
            <person name="Weitz H."/>
            <person name="Taylor A."/>
            <person name="Grigoriev I.V."/>
            <person name="Nagy L.G."/>
            <person name="Martin F."/>
            <person name="Kauserud H."/>
        </authorList>
    </citation>
    <scope>NUCLEOTIDE SEQUENCE</scope>
    <source>
        <strain evidence="2">9284</strain>
    </source>
</reference>
<feature type="non-terminal residue" evidence="2">
    <location>
        <position position="124"/>
    </location>
</feature>
<protein>
    <submittedName>
        <fullName evidence="2">Uncharacterized protein</fullName>
    </submittedName>
</protein>
<feature type="transmembrane region" description="Helical" evidence="1">
    <location>
        <begin position="20"/>
        <end position="42"/>
    </location>
</feature>
<accession>A0AAD7B686</accession>
<feature type="transmembrane region" description="Helical" evidence="1">
    <location>
        <begin position="62"/>
        <end position="85"/>
    </location>
</feature>